<dbReference type="AlphaFoldDB" id="A0A8B8E8W5"/>
<dbReference type="SUPFAM" id="SSF102588">
    <property type="entry name" value="LmbE-like"/>
    <property type="match status" value="1"/>
</dbReference>
<keyword evidence="4" id="KW-0472">Membrane</keyword>
<dbReference type="EC" id="3.5.1.89" evidence="2"/>
<dbReference type="Proteomes" id="UP000694844">
    <property type="component" value="Chromosome 5"/>
</dbReference>
<evidence type="ECO:0000313" key="6">
    <source>
        <dbReference type="RefSeq" id="XP_022335916.1"/>
    </source>
</evidence>
<keyword evidence="5" id="KW-1185">Reference proteome</keyword>
<feature type="transmembrane region" description="Helical" evidence="4">
    <location>
        <begin position="12"/>
        <end position="33"/>
    </location>
</feature>
<name>A0A8B8E8W5_CRAVI</name>
<keyword evidence="4" id="KW-1133">Transmembrane helix</keyword>
<reference evidence="6" key="1">
    <citation type="submission" date="2025-08" db="UniProtKB">
        <authorList>
            <consortium name="RefSeq"/>
        </authorList>
    </citation>
    <scope>IDENTIFICATION</scope>
    <source>
        <tissue evidence="6">Whole sample</tissue>
    </source>
</reference>
<protein>
    <recommendedName>
        <fullName evidence="2">N-acetylglucosaminylphosphatidylinositol deacetylase</fullName>
        <ecNumber evidence="2">3.5.1.89</ecNumber>
    </recommendedName>
</protein>
<dbReference type="GO" id="GO:0006506">
    <property type="term" value="P:GPI anchor biosynthetic process"/>
    <property type="evidence" value="ECO:0007669"/>
    <property type="project" value="UniProtKB-UniPathway"/>
</dbReference>
<dbReference type="RefSeq" id="XP_022335916.1">
    <property type="nucleotide sequence ID" value="XM_022480208.1"/>
</dbReference>
<evidence type="ECO:0000313" key="5">
    <source>
        <dbReference type="Proteomes" id="UP000694844"/>
    </source>
</evidence>
<feature type="compositionally biased region" description="Basic residues" evidence="3">
    <location>
        <begin position="287"/>
        <end position="300"/>
    </location>
</feature>
<evidence type="ECO:0000256" key="1">
    <source>
        <dbReference type="ARBA" id="ARBA00006066"/>
    </source>
</evidence>
<dbReference type="GO" id="GO:0016020">
    <property type="term" value="C:membrane"/>
    <property type="evidence" value="ECO:0007669"/>
    <property type="project" value="GOC"/>
</dbReference>
<gene>
    <name evidence="6" type="primary">LOC111132406</name>
</gene>
<organism evidence="5 6">
    <name type="scientific">Crassostrea virginica</name>
    <name type="common">Eastern oyster</name>
    <dbReference type="NCBI Taxonomy" id="6565"/>
    <lineage>
        <taxon>Eukaryota</taxon>
        <taxon>Metazoa</taxon>
        <taxon>Spiralia</taxon>
        <taxon>Lophotrochozoa</taxon>
        <taxon>Mollusca</taxon>
        <taxon>Bivalvia</taxon>
        <taxon>Autobranchia</taxon>
        <taxon>Pteriomorphia</taxon>
        <taxon>Ostreida</taxon>
        <taxon>Ostreoidea</taxon>
        <taxon>Ostreidae</taxon>
        <taxon>Crassostrea</taxon>
    </lineage>
</organism>
<dbReference type="GeneID" id="111132406"/>
<dbReference type="InterPro" id="IPR024078">
    <property type="entry name" value="LmbE-like_dom_sf"/>
</dbReference>
<dbReference type="KEGG" id="cvn:111132406"/>
<dbReference type="PANTHER" id="PTHR12993:SF11">
    <property type="entry name" value="N-ACETYLGLUCOSAMINYL-PHOSPHATIDYLINOSITOL DE-N-ACETYLASE"/>
    <property type="match status" value="1"/>
</dbReference>
<dbReference type="PANTHER" id="PTHR12993">
    <property type="entry name" value="N-ACETYLGLUCOSAMINYL-PHOSPHATIDYLINOSITOL DE-N-ACETYLASE-RELATED"/>
    <property type="match status" value="1"/>
</dbReference>
<feature type="region of interest" description="Disordered" evidence="3">
    <location>
        <begin position="264"/>
        <end position="300"/>
    </location>
</feature>
<dbReference type="GO" id="GO:0000225">
    <property type="term" value="F:N-acetylglucosaminylphosphatidylinositol deacetylase activity"/>
    <property type="evidence" value="ECO:0007669"/>
    <property type="project" value="UniProtKB-EC"/>
</dbReference>
<sequence length="300" mass="34464">MNLDTVKEYANIDYILISCIILLIIVYSFAFFVRKLQIPSKVPISMQKVLIITAHPDDECMFFSPTIQALLNAGHFVHVLCLSNGNFYGLGKTRSLELFSSCEILGVPLRNVHLFNHSDLQDHPAHPWKTKNVEKIILPVLYYLQPHLVITFDDYGVSGHSNHISIHDALQGLTNKGILPNNLRGFRLESISICRKYVSILDLPMTVLTSRYLALSSPLGFLKGWWAMLNHWSQFVWFRALYIIFSRYMLMNTLQEILPQDVCASDTEDEENPPKTKHADDGQEPKPKRKRKNTQKTTHR</sequence>
<dbReference type="Gene3D" id="3.40.50.10320">
    <property type="entry name" value="LmbE-like"/>
    <property type="match status" value="1"/>
</dbReference>
<dbReference type="InterPro" id="IPR003737">
    <property type="entry name" value="GlcNAc_PI_deacetylase-related"/>
</dbReference>
<keyword evidence="4" id="KW-0812">Transmembrane</keyword>
<evidence type="ECO:0000256" key="4">
    <source>
        <dbReference type="SAM" id="Phobius"/>
    </source>
</evidence>
<accession>A0A8B8E8W5</accession>
<proteinExistence type="inferred from homology"/>
<comment type="similarity">
    <text evidence="1">Belongs to the PIGL family.</text>
</comment>
<dbReference type="OrthoDB" id="440160at2759"/>
<feature type="compositionally biased region" description="Basic and acidic residues" evidence="3">
    <location>
        <begin position="272"/>
        <end position="286"/>
    </location>
</feature>
<dbReference type="UniPathway" id="UPA00196"/>
<dbReference type="GO" id="GO:0005783">
    <property type="term" value="C:endoplasmic reticulum"/>
    <property type="evidence" value="ECO:0007669"/>
    <property type="project" value="TreeGrafter"/>
</dbReference>
<evidence type="ECO:0000256" key="2">
    <source>
        <dbReference type="ARBA" id="ARBA00012176"/>
    </source>
</evidence>
<dbReference type="Pfam" id="PF02585">
    <property type="entry name" value="PIG-L"/>
    <property type="match status" value="1"/>
</dbReference>
<evidence type="ECO:0000256" key="3">
    <source>
        <dbReference type="SAM" id="MobiDB-lite"/>
    </source>
</evidence>